<accession>A0A1H7CDV3</accession>
<keyword evidence="2" id="KW-1185">Reference proteome</keyword>
<evidence type="ECO:0000313" key="2">
    <source>
        <dbReference type="Proteomes" id="UP000199662"/>
    </source>
</evidence>
<proteinExistence type="predicted"/>
<dbReference type="AlphaFoldDB" id="A0A1H7CDV3"/>
<organism evidence="1 2">
    <name type="scientific">Propionispira arboris</name>
    <dbReference type="NCBI Taxonomy" id="84035"/>
    <lineage>
        <taxon>Bacteria</taxon>
        <taxon>Bacillati</taxon>
        <taxon>Bacillota</taxon>
        <taxon>Negativicutes</taxon>
        <taxon>Selenomonadales</taxon>
        <taxon>Selenomonadaceae</taxon>
        <taxon>Propionispira</taxon>
    </lineage>
</organism>
<reference evidence="1 2" key="1">
    <citation type="submission" date="2016-10" db="EMBL/GenBank/DDBJ databases">
        <authorList>
            <person name="de Groot N.N."/>
        </authorList>
    </citation>
    <scope>NUCLEOTIDE SEQUENCE [LARGE SCALE GENOMIC DNA]</scope>
    <source>
        <strain evidence="1 2">DSM 2179</strain>
    </source>
</reference>
<protein>
    <submittedName>
        <fullName evidence="1">Putative transferase, LIC12162 family</fullName>
    </submittedName>
</protein>
<dbReference type="GO" id="GO:0016740">
    <property type="term" value="F:transferase activity"/>
    <property type="evidence" value="ECO:0007669"/>
    <property type="project" value="UniProtKB-KW"/>
</dbReference>
<evidence type="ECO:0000313" key="1">
    <source>
        <dbReference type="EMBL" id="SEJ87871.1"/>
    </source>
</evidence>
<name>A0A1H7CDV3_9FIRM</name>
<dbReference type="InterPro" id="IPR027603">
    <property type="entry name" value="LIC12162"/>
</dbReference>
<gene>
    <name evidence="1" type="ORF">SAMN05660742_12145</name>
</gene>
<sequence>MKEKFLVLTKKKSLSNCGNEIFLSKFYCGYDYDFSKNNDVLIEENLDADFFIKELPEQVEQFAKKMTEALQIEFNKLHNLNYSKEFWQRILSQWLQKITFNIFCKYYRLEYLIKEYSSVLQIKTTLLSVKDRITTYDITDYWLNEQCEKYDFQLWSKIIESFFAKDFVGICYEHYLEEAEDDRLNKSLRMGLLNRRKTFRRRITERIKTIKKMVLVEKEYRSAELFCLRLFYEEIYNSKEAKCYLYYPGFQAKLFDKIVVDNKKYICALPRAITDGQYNKQVNLNKIMRSELQTRLESYFSSIMDIKIMRLMIDEIPLCFLENFNAIRGQYARFLDSNIRYILSQHGYLTSTSFLFYAEEMHETKHVEILGMQHGGNYELVKLNWNDIQLTDRFYTWGNKSIIDTAEAISAAPYKLETYTNSPNKNDLNIEKKNNYLLFVGTAFPPYLICLERQNLDTVQKIDRQIEFFSKVSLAVKENLLVREFNYEYGWNIKEILKRRFDDLCFDEKTTSLNSFFSILENSSICICDHLGTTWLEALAINKPFILTFEKDAYVFFNDEKYYLDLMERVGILHYEIETAATLINEIFKDVEFWWNDPIRKQAVSELKKRYWNEFGDPEKWWLKELGDLVK</sequence>
<dbReference type="STRING" id="84035.SAMN05660742_12145"/>
<dbReference type="Proteomes" id="UP000199662">
    <property type="component" value="Unassembled WGS sequence"/>
</dbReference>
<dbReference type="EMBL" id="FNZK01000021">
    <property type="protein sequence ID" value="SEJ87871.1"/>
    <property type="molecule type" value="Genomic_DNA"/>
</dbReference>
<keyword evidence="1" id="KW-0808">Transferase</keyword>
<dbReference type="NCBIfam" id="TIGR04331">
    <property type="entry name" value="o_ant_LIC12162"/>
    <property type="match status" value="1"/>
</dbReference>
<dbReference type="RefSeq" id="WP_091834579.1">
    <property type="nucleotide sequence ID" value="NZ_FNZK01000021.1"/>
</dbReference>